<evidence type="ECO:0000313" key="2">
    <source>
        <dbReference type="EMBL" id="QID19364.1"/>
    </source>
</evidence>
<evidence type="ECO:0000256" key="1">
    <source>
        <dbReference type="SAM" id="Phobius"/>
    </source>
</evidence>
<dbReference type="KEGG" id="azq:G3580_18130"/>
<accession>A0A6C1BAR6</accession>
<dbReference type="AlphaFoldDB" id="A0A6C1BAR6"/>
<keyword evidence="1" id="KW-0812">Transmembrane</keyword>
<reference evidence="2 3" key="1">
    <citation type="submission" date="2020-02" db="EMBL/GenBank/DDBJ databases">
        <title>Nitrogenibacter mangrovi gen. nov., sp. nov. isolated from mangrove sediment, a denitrifying betaproteobacterium.</title>
        <authorList>
            <person name="Liao H."/>
            <person name="Tian Y."/>
        </authorList>
    </citation>
    <scope>NUCLEOTIDE SEQUENCE [LARGE SCALE GENOMIC DNA]</scope>
    <source>
        <strain evidence="2 3">M9-3-2</strain>
    </source>
</reference>
<keyword evidence="3" id="KW-1185">Reference proteome</keyword>
<dbReference type="EMBL" id="CP048836">
    <property type="protein sequence ID" value="QID19364.1"/>
    <property type="molecule type" value="Genomic_DNA"/>
</dbReference>
<dbReference type="RefSeq" id="WP_173767893.1">
    <property type="nucleotide sequence ID" value="NZ_CP048836.1"/>
</dbReference>
<keyword evidence="1" id="KW-1133">Transmembrane helix</keyword>
<sequence>MTFGQQFLYDYVGKPVSFFLYAVVIVGFLASLSALGILNEHALSWMKTILSVALSQW</sequence>
<keyword evidence="1" id="KW-0472">Membrane</keyword>
<dbReference type="Proteomes" id="UP000501991">
    <property type="component" value="Chromosome"/>
</dbReference>
<evidence type="ECO:0000313" key="3">
    <source>
        <dbReference type="Proteomes" id="UP000501991"/>
    </source>
</evidence>
<feature type="transmembrane region" description="Helical" evidence="1">
    <location>
        <begin position="18"/>
        <end position="38"/>
    </location>
</feature>
<gene>
    <name evidence="2" type="ORF">G3580_18130</name>
</gene>
<organism evidence="2 3">
    <name type="scientific">Nitrogeniibacter mangrovi</name>
    <dbReference type="NCBI Taxonomy" id="2016596"/>
    <lineage>
        <taxon>Bacteria</taxon>
        <taxon>Pseudomonadati</taxon>
        <taxon>Pseudomonadota</taxon>
        <taxon>Betaproteobacteria</taxon>
        <taxon>Rhodocyclales</taxon>
        <taxon>Zoogloeaceae</taxon>
        <taxon>Nitrogeniibacter</taxon>
    </lineage>
</organism>
<name>A0A6C1BAR6_9RHOO</name>
<proteinExistence type="predicted"/>
<protein>
    <submittedName>
        <fullName evidence="2">Uncharacterized protein</fullName>
    </submittedName>
</protein>